<sequence>MSPVEVSFVGGVNDVEEATQKPTAEYVRTLNAPMVFRGLADEIKYDFSGDSLVKEFGDSRLALSLSIEERSDAYE</sequence>
<evidence type="ECO:0000313" key="1">
    <source>
        <dbReference type="EMBL" id="EER19216.1"/>
    </source>
</evidence>
<protein>
    <submittedName>
        <fullName evidence="1">Uncharacterized protein</fullName>
    </submittedName>
</protein>
<organism evidence="2">
    <name type="scientific">Perkinsus marinus (strain ATCC 50983 / TXsc)</name>
    <dbReference type="NCBI Taxonomy" id="423536"/>
    <lineage>
        <taxon>Eukaryota</taxon>
        <taxon>Sar</taxon>
        <taxon>Alveolata</taxon>
        <taxon>Perkinsozoa</taxon>
        <taxon>Perkinsea</taxon>
        <taxon>Perkinsida</taxon>
        <taxon>Perkinsidae</taxon>
        <taxon>Perkinsus</taxon>
    </lineage>
</organism>
<proteinExistence type="predicted"/>
<dbReference type="Proteomes" id="UP000007800">
    <property type="component" value="Unassembled WGS sequence"/>
</dbReference>
<keyword evidence="2" id="KW-1185">Reference proteome</keyword>
<evidence type="ECO:0000313" key="2">
    <source>
        <dbReference type="Proteomes" id="UP000007800"/>
    </source>
</evidence>
<reference evidence="1 2" key="1">
    <citation type="submission" date="2008-07" db="EMBL/GenBank/DDBJ databases">
        <authorList>
            <person name="El-Sayed N."/>
            <person name="Caler E."/>
            <person name="Inman J."/>
            <person name="Amedeo P."/>
            <person name="Hass B."/>
            <person name="Wortman J."/>
        </authorList>
    </citation>
    <scope>NUCLEOTIDE SEQUENCE [LARGE SCALE GENOMIC DNA]</scope>
    <source>
        <strain evidence="2">ATCC 50983 / TXsc</strain>
    </source>
</reference>
<name>C5K8K9_PERM5</name>
<dbReference type="AlphaFoldDB" id="C5K8K9"/>
<accession>C5K8K9</accession>
<dbReference type="InParanoid" id="C5K8K9"/>
<gene>
    <name evidence="1" type="ORF">Pmar_PMAR028681</name>
</gene>
<dbReference type="GeneID" id="9039455"/>
<dbReference type="RefSeq" id="XP_002787420.1">
    <property type="nucleotide sequence ID" value="XM_002787374.1"/>
</dbReference>
<dbReference type="EMBL" id="GG671131">
    <property type="protein sequence ID" value="EER19216.1"/>
    <property type="molecule type" value="Genomic_DNA"/>
</dbReference>